<evidence type="ECO:0000313" key="3">
    <source>
        <dbReference type="Proteomes" id="UP000034196"/>
    </source>
</evidence>
<protein>
    <submittedName>
        <fullName evidence="2">Uncharacterized protein</fullName>
    </submittedName>
</protein>
<dbReference type="AlphaFoldDB" id="A0A1J4NMR8"/>
<reference evidence="2" key="1">
    <citation type="submission" date="2016-10" db="EMBL/GenBank/DDBJ databases">
        <title>Genome sequence of Streptomyces mangrovisoli MUSC 149.</title>
        <authorList>
            <person name="Lee L.-H."/>
            <person name="Ser H.-L."/>
        </authorList>
    </citation>
    <scope>NUCLEOTIDE SEQUENCE [LARGE SCALE GENOMIC DNA]</scope>
    <source>
        <strain evidence="2">MUSC 149</strain>
    </source>
</reference>
<evidence type="ECO:0000313" key="2">
    <source>
        <dbReference type="EMBL" id="OIJ63434.1"/>
    </source>
</evidence>
<evidence type="ECO:0000256" key="1">
    <source>
        <dbReference type="SAM" id="MobiDB-lite"/>
    </source>
</evidence>
<keyword evidence="3" id="KW-1185">Reference proteome</keyword>
<feature type="region of interest" description="Disordered" evidence="1">
    <location>
        <begin position="362"/>
        <end position="397"/>
    </location>
</feature>
<comment type="caution">
    <text evidence="2">The sequence shown here is derived from an EMBL/GenBank/DDBJ whole genome shotgun (WGS) entry which is preliminary data.</text>
</comment>
<accession>A0A1J4NMR8</accession>
<name>A0A1J4NMR8_9ACTN</name>
<proteinExistence type="predicted"/>
<dbReference type="OrthoDB" id="4176749at2"/>
<gene>
    <name evidence="2" type="ORF">WN71_034315</name>
</gene>
<feature type="region of interest" description="Disordered" evidence="1">
    <location>
        <begin position="284"/>
        <end position="317"/>
    </location>
</feature>
<dbReference type="RefSeq" id="WP_052742966.1">
    <property type="nucleotide sequence ID" value="NZ_LAVA02000104.1"/>
</dbReference>
<feature type="compositionally biased region" description="Low complexity" evidence="1">
    <location>
        <begin position="367"/>
        <end position="380"/>
    </location>
</feature>
<organism evidence="2 3">
    <name type="scientific">Streptomyces mangrovisoli</name>
    <dbReference type="NCBI Taxonomy" id="1428628"/>
    <lineage>
        <taxon>Bacteria</taxon>
        <taxon>Bacillati</taxon>
        <taxon>Actinomycetota</taxon>
        <taxon>Actinomycetes</taxon>
        <taxon>Kitasatosporales</taxon>
        <taxon>Streptomycetaceae</taxon>
        <taxon>Streptomyces</taxon>
    </lineage>
</organism>
<dbReference type="EMBL" id="LAVA02000104">
    <property type="protein sequence ID" value="OIJ63434.1"/>
    <property type="molecule type" value="Genomic_DNA"/>
</dbReference>
<dbReference type="Pfam" id="PF13560">
    <property type="entry name" value="HTH_31"/>
    <property type="match status" value="1"/>
</dbReference>
<sequence>MTSPSRTSCAVRRAGRRHNDLVVFLTALKDSCQLTFAELALRTAELEDTTTVSATTLKRAIDARAVPQERVVTAFARACGASTQQERGAWALWQAARAEHRGILATLRAPSVPNIRTPQDLNAALAAAYERAGAPPLRVLQKRATTATIDGTVLLPLTTLWRITRREAQAITWKQCKAFLRALGAAHPYTVRLWREAFTRARTPGPAPADGPLTQSAKLARLATMHYSTKISTQFKVLLNCMTPHEVETALTIGTAYLTTENLHPTNTPPTYDHIADVGRELFLPPSPDSSGSRERGTVAPAHQATTAALSDGTGTPARKIFLSPALTHILRAKARHNGTAPDTGIDTVGLSEDGARLLLQIKHSTETTPSGTSTSTARPPARPPSQPRARRLSSAG</sequence>
<dbReference type="Proteomes" id="UP000034196">
    <property type="component" value="Unassembled WGS sequence"/>
</dbReference>